<feature type="binding site" evidence="10">
    <location>
        <begin position="272"/>
        <end position="273"/>
    </location>
    <ligand>
        <name>L-histidine</name>
        <dbReference type="ChEBI" id="CHEBI:57595"/>
    </ligand>
</feature>
<dbReference type="InterPro" id="IPR045864">
    <property type="entry name" value="aa-tRNA-synth_II/BPL/LPL"/>
</dbReference>
<dbReference type="GO" id="GO:0016757">
    <property type="term" value="F:glycosyltransferase activity"/>
    <property type="evidence" value="ECO:0007669"/>
    <property type="project" value="UniProtKB-KW"/>
</dbReference>
<feature type="domain" description="Aminoacyl-transfer RNA synthetases class-II family profile" evidence="11">
    <location>
        <begin position="26"/>
        <end position="334"/>
    </location>
</feature>
<dbReference type="HAMAP" id="MF_00125">
    <property type="entry name" value="HisZ"/>
    <property type="match status" value="1"/>
</dbReference>
<dbReference type="InterPro" id="IPR004516">
    <property type="entry name" value="HisRS/HisZ"/>
</dbReference>
<dbReference type="UniPathway" id="UPA00031">
    <property type="reaction ID" value="UER00006"/>
</dbReference>
<evidence type="ECO:0000256" key="9">
    <source>
        <dbReference type="HAMAP-Rule" id="MF_00125"/>
    </source>
</evidence>
<feature type="binding site" evidence="10">
    <location>
        <position position="125"/>
    </location>
    <ligand>
        <name>L-histidine</name>
        <dbReference type="ChEBI" id="CHEBI:57595"/>
    </ligand>
</feature>
<dbReference type="InterPro" id="IPR041715">
    <property type="entry name" value="HisRS-like_core"/>
</dbReference>
<dbReference type="RefSeq" id="WP_101028461.1">
    <property type="nucleotide sequence ID" value="NZ_CABMMZ010000026.1"/>
</dbReference>
<dbReference type="Proteomes" id="UP000233425">
    <property type="component" value="Unassembled WGS sequence"/>
</dbReference>
<name>A0A2N0UZF6_9FIRM</name>
<dbReference type="GO" id="GO:0000105">
    <property type="term" value="P:L-histidine biosynthetic process"/>
    <property type="evidence" value="ECO:0007669"/>
    <property type="project" value="UniProtKB-UniRule"/>
</dbReference>
<dbReference type="GO" id="GO:0004821">
    <property type="term" value="F:histidine-tRNA ligase activity"/>
    <property type="evidence" value="ECO:0007669"/>
    <property type="project" value="TreeGrafter"/>
</dbReference>
<accession>A0A2N0UZF6</accession>
<evidence type="ECO:0000256" key="4">
    <source>
        <dbReference type="ARBA" id="ARBA00020397"/>
    </source>
</evidence>
<dbReference type="InterPro" id="IPR006195">
    <property type="entry name" value="aa-tRNA-synth_II"/>
</dbReference>
<keyword evidence="6 9" id="KW-0028">Amino-acid biosynthesis</keyword>
<dbReference type="Gene3D" id="3.30.930.10">
    <property type="entry name" value="Bira Bifunctional Protein, Domain 2"/>
    <property type="match status" value="1"/>
</dbReference>
<dbReference type="EMBL" id="NNSR01000026">
    <property type="protein sequence ID" value="PKD32387.1"/>
    <property type="molecule type" value="Genomic_DNA"/>
</dbReference>
<protein>
    <recommendedName>
        <fullName evidence="4 9">ATP phosphoribosyltransferase regulatory subunit</fullName>
    </recommendedName>
</protein>
<dbReference type="GO" id="GO:0006427">
    <property type="term" value="P:histidyl-tRNA aminoacylation"/>
    <property type="evidence" value="ECO:0007669"/>
    <property type="project" value="TreeGrafter"/>
</dbReference>
<sequence length="388" mass="43094">MKKNLKITPEGTKDFLFAECSAMDYICTSIEKVFVKGGFKRVITPALEFYDVFSIPSSGISQESMFKTTDNKGRLLVARPDSTLPIARMVSTRLKNNTLPVRLYYKQAVYRNNPSLAGRRNEFLQMGVELLGAKGKRADLEILTSAIKSISAVADDFRIELGHAEVFNALSKELDIDNDYKEKIRVSIESKNYSALNNLLDKLKPCKTVSAIRSLPSLFGGEEVFDEAYDICKGTGAENALDYLHTIYKELSVLELGNKLIIDLGLVQRNDYYTGIVFSGYINGIGDAVISGGRYDDLLSEFDAPMGAAGFAIDTDAITMKHLSDDDVNYSDNPDVLVFAENGHEMKALRYVDELNEKGIKAQFSVLETLEETEQFAKSRGIAKVEIV</sequence>
<evidence type="ECO:0000256" key="6">
    <source>
        <dbReference type="ARBA" id="ARBA00022605"/>
    </source>
</evidence>
<comment type="similarity">
    <text evidence="3 9">Belongs to the class-II aminoacyl-tRNA synthetase family. HisZ subfamily.</text>
</comment>
<keyword evidence="12" id="KW-0808">Transferase</keyword>
<evidence type="ECO:0000256" key="2">
    <source>
        <dbReference type="ARBA" id="ARBA00004667"/>
    </source>
</evidence>
<dbReference type="GO" id="GO:0005737">
    <property type="term" value="C:cytoplasm"/>
    <property type="evidence" value="ECO:0007669"/>
    <property type="project" value="UniProtKB-SubCell"/>
</dbReference>
<comment type="subunit">
    <text evidence="9">Heteromultimer composed of HisG and HisZ subunits.</text>
</comment>
<feature type="binding site" evidence="10">
    <location>
        <begin position="81"/>
        <end position="83"/>
    </location>
    <ligand>
        <name>L-histidine</name>
        <dbReference type="ChEBI" id="CHEBI:57595"/>
    </ligand>
</feature>
<dbReference type="GO" id="GO:0140096">
    <property type="term" value="F:catalytic activity, acting on a protein"/>
    <property type="evidence" value="ECO:0007669"/>
    <property type="project" value="UniProtKB-ARBA"/>
</dbReference>
<evidence type="ECO:0000313" key="13">
    <source>
        <dbReference type="Proteomes" id="UP000233425"/>
    </source>
</evidence>
<evidence type="ECO:0000256" key="8">
    <source>
        <dbReference type="ARBA" id="ARBA00025246"/>
    </source>
</evidence>
<evidence type="ECO:0000256" key="10">
    <source>
        <dbReference type="PIRSR" id="PIRSR001549-1"/>
    </source>
</evidence>
<dbReference type="PANTHER" id="PTHR43707:SF6">
    <property type="entry name" value="ATP PHOSPHORIBOSYLTRANSFERASE REGULATORY SUBUNIT"/>
    <property type="match status" value="1"/>
</dbReference>
<dbReference type="Pfam" id="PF13393">
    <property type="entry name" value="tRNA-synt_His"/>
    <property type="match status" value="1"/>
</dbReference>
<feature type="binding site" evidence="10">
    <location>
        <position position="111"/>
    </location>
    <ligand>
        <name>L-histidine</name>
        <dbReference type="ChEBI" id="CHEBI:57595"/>
    </ligand>
</feature>
<reference evidence="12" key="1">
    <citation type="journal article" date="2018" name="Environ. Microbiol.">
        <title>Sporulation capability and amylosome conservation among diverse human colonic and rumen isolates of the keystone starch-degrader Ruminococcus bromii.</title>
        <authorList>
            <person name="Mukhopadhya I."/>
            <person name="Morais S."/>
            <person name="Laverde-Gomez J."/>
            <person name="Sheridan P.O."/>
            <person name="Walker A.W."/>
            <person name="Kelly W."/>
            <person name="Klieve A.V."/>
            <person name="Ouwerkerk D."/>
            <person name="Duncan S.H."/>
            <person name="Louis P."/>
            <person name="Koropatkin N."/>
            <person name="Cockburn D."/>
            <person name="Kibler R."/>
            <person name="Cooper P.J."/>
            <person name="Sandoval C."/>
            <person name="Crost E."/>
            <person name="Juge N."/>
            <person name="Bayer E.A."/>
            <person name="Flint H.J."/>
        </authorList>
    </citation>
    <scope>NUCLEOTIDE SEQUENCE [LARGE SCALE GENOMIC DNA]</scope>
    <source>
        <strain evidence="12">ATCC 27255</strain>
    </source>
</reference>
<comment type="function">
    <text evidence="8 9">Required for the first step of histidine biosynthesis. May allow the feedback regulation of ATP phosphoribosyltransferase activity by histidine.</text>
</comment>
<organism evidence="12 13">
    <name type="scientific">Ruminococcus bromii</name>
    <dbReference type="NCBI Taxonomy" id="40518"/>
    <lineage>
        <taxon>Bacteria</taxon>
        <taxon>Bacillati</taxon>
        <taxon>Bacillota</taxon>
        <taxon>Clostridia</taxon>
        <taxon>Eubacteriales</taxon>
        <taxon>Oscillospiraceae</taxon>
        <taxon>Ruminococcus</taxon>
    </lineage>
</organism>
<dbReference type="PIRSF" id="PIRSF001549">
    <property type="entry name" value="His-tRNA_synth"/>
    <property type="match status" value="1"/>
</dbReference>
<evidence type="ECO:0000256" key="3">
    <source>
        <dbReference type="ARBA" id="ARBA00005539"/>
    </source>
</evidence>
<dbReference type="NCBIfam" id="TIGR00443">
    <property type="entry name" value="hisZ_biosyn_reg"/>
    <property type="match status" value="1"/>
</dbReference>
<keyword evidence="5 9" id="KW-0963">Cytoplasm</keyword>
<keyword evidence="7 9" id="KW-0368">Histidine biosynthesis</keyword>
<comment type="caution">
    <text evidence="12">The sequence shown here is derived from an EMBL/GenBank/DDBJ whole genome shotgun (WGS) entry which is preliminary data.</text>
</comment>
<evidence type="ECO:0000256" key="7">
    <source>
        <dbReference type="ARBA" id="ARBA00023102"/>
    </source>
</evidence>
<dbReference type="PANTHER" id="PTHR43707">
    <property type="entry name" value="HISTIDYL-TRNA SYNTHETASE"/>
    <property type="match status" value="1"/>
</dbReference>
<comment type="pathway">
    <text evidence="2 9">Amino-acid biosynthesis; L-histidine biosynthesis; L-histidine from 5-phospho-alpha-D-ribose 1-diphosphate: step 1/9.</text>
</comment>
<dbReference type="PROSITE" id="PS50862">
    <property type="entry name" value="AA_TRNA_LIGASE_II"/>
    <property type="match status" value="1"/>
</dbReference>
<keyword evidence="12" id="KW-0328">Glycosyltransferase</keyword>
<dbReference type="InterPro" id="IPR004517">
    <property type="entry name" value="HisZ"/>
</dbReference>
<keyword evidence="13" id="KW-1185">Reference proteome</keyword>
<evidence type="ECO:0000259" key="11">
    <source>
        <dbReference type="PROSITE" id="PS50862"/>
    </source>
</evidence>
<evidence type="ECO:0000256" key="1">
    <source>
        <dbReference type="ARBA" id="ARBA00004496"/>
    </source>
</evidence>
<dbReference type="CDD" id="cd00773">
    <property type="entry name" value="HisRS-like_core"/>
    <property type="match status" value="1"/>
</dbReference>
<comment type="subcellular location">
    <subcellularLocation>
        <location evidence="1 9">Cytoplasm</location>
    </subcellularLocation>
</comment>
<comment type="miscellaneous">
    <text evidence="9">This function is generally fulfilled by the C-terminal part of HisG, which is missing in some bacteria such as this one.</text>
</comment>
<proteinExistence type="inferred from homology"/>
<evidence type="ECO:0000313" key="12">
    <source>
        <dbReference type="EMBL" id="PKD32387.1"/>
    </source>
</evidence>
<dbReference type="AlphaFoldDB" id="A0A2N0UZF6"/>
<gene>
    <name evidence="9 12" type="primary">hisZ</name>
    <name evidence="12" type="ORF">RBATCC27255_00335</name>
</gene>
<dbReference type="SUPFAM" id="SSF55681">
    <property type="entry name" value="Class II aaRS and biotin synthetases"/>
    <property type="match status" value="1"/>
</dbReference>
<evidence type="ECO:0000256" key="5">
    <source>
        <dbReference type="ARBA" id="ARBA00022490"/>
    </source>
</evidence>
<feature type="binding site" evidence="10">
    <location>
        <position position="129"/>
    </location>
    <ligand>
        <name>L-histidine</name>
        <dbReference type="ChEBI" id="CHEBI:57595"/>
    </ligand>
</feature>